<evidence type="ECO:0000256" key="1">
    <source>
        <dbReference type="SAM" id="MobiDB-lite"/>
    </source>
</evidence>
<dbReference type="EMBL" id="JAVRQU010000018">
    <property type="protein sequence ID" value="KAK5692868.1"/>
    <property type="molecule type" value="Genomic_DNA"/>
</dbReference>
<feature type="domain" description="G-patch" evidence="2">
    <location>
        <begin position="498"/>
        <end position="528"/>
    </location>
</feature>
<organism evidence="3 4">
    <name type="scientific">Elasticomyces elasticus</name>
    <dbReference type="NCBI Taxonomy" id="574655"/>
    <lineage>
        <taxon>Eukaryota</taxon>
        <taxon>Fungi</taxon>
        <taxon>Dikarya</taxon>
        <taxon>Ascomycota</taxon>
        <taxon>Pezizomycotina</taxon>
        <taxon>Dothideomycetes</taxon>
        <taxon>Dothideomycetidae</taxon>
        <taxon>Mycosphaerellales</taxon>
        <taxon>Teratosphaeriaceae</taxon>
        <taxon>Elasticomyces</taxon>
    </lineage>
</organism>
<dbReference type="PANTHER" id="PTHR40628">
    <property type="entry name" value="CHROMO DOMAIN-CONTAINING PROTEIN"/>
    <property type="match status" value="1"/>
</dbReference>
<protein>
    <recommendedName>
        <fullName evidence="2">G-patch domain-containing protein</fullName>
    </recommendedName>
</protein>
<evidence type="ECO:0000313" key="4">
    <source>
        <dbReference type="Proteomes" id="UP001310594"/>
    </source>
</evidence>
<comment type="caution">
    <text evidence="3">The sequence shown here is derived from an EMBL/GenBank/DDBJ whole genome shotgun (WGS) entry which is preliminary data.</text>
</comment>
<proteinExistence type="predicted"/>
<dbReference type="Pfam" id="PF01585">
    <property type="entry name" value="G-patch"/>
    <property type="match status" value="1"/>
</dbReference>
<reference evidence="3" key="1">
    <citation type="submission" date="2023-08" db="EMBL/GenBank/DDBJ databases">
        <title>Black Yeasts Isolated from many extreme environments.</title>
        <authorList>
            <person name="Coleine C."/>
            <person name="Stajich J.E."/>
            <person name="Selbmann L."/>
        </authorList>
    </citation>
    <scope>NUCLEOTIDE SEQUENCE</scope>
    <source>
        <strain evidence="3">CCFEE 5810</strain>
    </source>
</reference>
<dbReference type="GO" id="GO:0003676">
    <property type="term" value="F:nucleic acid binding"/>
    <property type="evidence" value="ECO:0007669"/>
    <property type="project" value="InterPro"/>
</dbReference>
<dbReference type="PROSITE" id="PS50174">
    <property type="entry name" value="G_PATCH"/>
    <property type="match status" value="1"/>
</dbReference>
<dbReference type="PANTHER" id="PTHR40628:SF1">
    <property type="entry name" value="CHROMO DOMAIN-CONTAINING PROTEIN"/>
    <property type="match status" value="1"/>
</dbReference>
<dbReference type="AlphaFoldDB" id="A0AAN8A0J0"/>
<evidence type="ECO:0000259" key="2">
    <source>
        <dbReference type="PROSITE" id="PS50174"/>
    </source>
</evidence>
<sequence>MMLCLRAVDKEIGNTPRNLSRNQLPHPVITDNAAPWRPSDRHKTTTGFTCFETHSTAATNLKVLGIGDIELVLRTKLEVKGQNKIGIGLATIVLRDVLYAPDAASNIVGSPLLADYDLSGTFRNTTIVDKESREVLGILDYCGRKKLLLERQRPGKRNLRLDCAPQFSVQWSEDERELWDAHKLFRDQSPKAGANDHIPPLNKQEKTWVKLNYRGKWEDNFAGLKTLLNSYGLLLTDAKDRQTGCLLIRTLMSKTGYQGAKQKLSTVPPFSASENLWVATNFCNEGNVFDLLMLEESKHRHREICRLCVRASIDTEEELQAMLSSTKELTPAEELWVVREFRSEEKLLGFLKLDRFCDRHIGVCRLYVRISAEYGGGGGEEKSPSSDKMVVRSSGKKAAVHQCSDEELMTWEQLCDTVAPYAHGVCFSKAQRTWIMDRYDTVTVFLEAHDLQVDRPANRVEAAAKMRKLMKRQQTVPMPGLELPSVEADVEEKIPSTKPSFGQRMLERQGWSAGQGLGAAGKGIAEPLMSFKGCP</sequence>
<name>A0AAN8A0J0_9PEZI</name>
<gene>
    <name evidence="3" type="ORF">LTR97_010344</name>
</gene>
<evidence type="ECO:0000313" key="3">
    <source>
        <dbReference type="EMBL" id="KAK5692868.1"/>
    </source>
</evidence>
<accession>A0AAN8A0J0</accession>
<dbReference type="InterPro" id="IPR000467">
    <property type="entry name" value="G_patch_dom"/>
</dbReference>
<feature type="region of interest" description="Disordered" evidence="1">
    <location>
        <begin position="16"/>
        <end position="37"/>
    </location>
</feature>
<dbReference type="Proteomes" id="UP001310594">
    <property type="component" value="Unassembled WGS sequence"/>
</dbReference>